<dbReference type="GO" id="GO:0004672">
    <property type="term" value="F:protein kinase activity"/>
    <property type="evidence" value="ECO:0007669"/>
    <property type="project" value="InterPro"/>
</dbReference>
<dbReference type="SMART" id="SM00220">
    <property type="entry name" value="S_TKc"/>
    <property type="match status" value="1"/>
</dbReference>
<reference evidence="4" key="1">
    <citation type="submission" date="2017-02" db="UniProtKB">
        <authorList>
            <consortium name="WormBaseParasite"/>
        </authorList>
    </citation>
    <scope>IDENTIFICATION</scope>
</reference>
<evidence type="ECO:0000259" key="1">
    <source>
        <dbReference type="PROSITE" id="PS50011"/>
    </source>
</evidence>
<dbReference type="OrthoDB" id="1034557at2759"/>
<name>A0A0R3S9S3_HYMDI</name>
<dbReference type="PROSITE" id="PS50011">
    <property type="entry name" value="PROTEIN_KINASE_DOM"/>
    <property type="match status" value="1"/>
</dbReference>
<dbReference type="WBParaSite" id="HDID_0000102001-mRNA-1">
    <property type="protein sequence ID" value="HDID_0000102001-mRNA-1"/>
    <property type="gene ID" value="HDID_0000102001"/>
</dbReference>
<reference evidence="2 3" key="2">
    <citation type="submission" date="2018-11" db="EMBL/GenBank/DDBJ databases">
        <authorList>
            <consortium name="Pathogen Informatics"/>
        </authorList>
    </citation>
    <scope>NUCLEOTIDE SEQUENCE [LARGE SCALE GENOMIC DNA]</scope>
</reference>
<dbReference type="Proteomes" id="UP000274504">
    <property type="component" value="Unassembled WGS sequence"/>
</dbReference>
<evidence type="ECO:0000313" key="3">
    <source>
        <dbReference type="Proteomes" id="UP000274504"/>
    </source>
</evidence>
<dbReference type="AlphaFoldDB" id="A0A0R3S9S3"/>
<protein>
    <submittedName>
        <fullName evidence="4">Protein kinase domain-containing protein</fullName>
    </submittedName>
</protein>
<organism evidence="4">
    <name type="scientific">Hymenolepis diminuta</name>
    <name type="common">Rat tapeworm</name>
    <dbReference type="NCBI Taxonomy" id="6216"/>
    <lineage>
        <taxon>Eukaryota</taxon>
        <taxon>Metazoa</taxon>
        <taxon>Spiralia</taxon>
        <taxon>Lophotrochozoa</taxon>
        <taxon>Platyhelminthes</taxon>
        <taxon>Cestoda</taxon>
        <taxon>Eucestoda</taxon>
        <taxon>Cyclophyllidea</taxon>
        <taxon>Hymenolepididae</taxon>
        <taxon>Hymenolepis</taxon>
    </lineage>
</organism>
<dbReference type="InterPro" id="IPR050588">
    <property type="entry name" value="WNK_Ser-Thr_kinase"/>
</dbReference>
<gene>
    <name evidence="2" type="ORF">HDID_LOCUS1021</name>
</gene>
<dbReference type="Gene3D" id="3.30.200.20">
    <property type="entry name" value="Phosphorylase Kinase, domain 1"/>
    <property type="match status" value="1"/>
</dbReference>
<dbReference type="GO" id="GO:0005524">
    <property type="term" value="F:ATP binding"/>
    <property type="evidence" value="ECO:0007669"/>
    <property type="project" value="InterPro"/>
</dbReference>
<dbReference type="EMBL" id="UYSG01000161">
    <property type="protein sequence ID" value="VDL18482.1"/>
    <property type="molecule type" value="Genomic_DNA"/>
</dbReference>
<sequence>MEQSRESKKLESRVDFSSTVDVSVMEKTLTDEKDDEEEDEEKEEYKIVEKSHNNRFIKRNKRLPTQISGVDNTFIAIEPKSGKEILWHERILSENKTERESRFLTIAKKLKRQAHPFLVRFLDAWIKIETGQRKLIFLNERLDDGTLKQFLCNSTSRSKHVCLILLIWRRHVGQLLSVLNYLHRLGITHGNLKKEDIYYQIIVFYFLVMLDAFFGQKTHPSDIYAFGVLALEVIGISKCRFFIEKVKLMLSQLTDPQQRSFIEACIDPNPANRPKIKTLLNHPAVTEVPSLKLLSAKALVSSCRSLSLNLVHLIKRWDYMVIGVILSRQIKVHREIKMIYLSND</sequence>
<dbReference type="InterPro" id="IPR011009">
    <property type="entry name" value="Kinase-like_dom_sf"/>
</dbReference>
<dbReference type="STRING" id="6216.A0A0R3S9S3"/>
<proteinExistence type="predicted"/>
<evidence type="ECO:0000313" key="4">
    <source>
        <dbReference type="WBParaSite" id="HDID_0000102001-mRNA-1"/>
    </source>
</evidence>
<dbReference type="SUPFAM" id="SSF56112">
    <property type="entry name" value="Protein kinase-like (PK-like)"/>
    <property type="match status" value="1"/>
</dbReference>
<dbReference type="InterPro" id="IPR000719">
    <property type="entry name" value="Prot_kinase_dom"/>
</dbReference>
<accession>A0A0R3S9S3</accession>
<dbReference type="PANTHER" id="PTHR13902">
    <property type="entry name" value="SERINE/THREONINE-PROTEIN KINASE WNK WITH NO LYSINE -RELATED"/>
    <property type="match status" value="1"/>
</dbReference>
<evidence type="ECO:0000313" key="2">
    <source>
        <dbReference type="EMBL" id="VDL18482.1"/>
    </source>
</evidence>
<dbReference type="Gene3D" id="1.10.510.10">
    <property type="entry name" value="Transferase(Phosphotransferase) domain 1"/>
    <property type="match status" value="1"/>
</dbReference>
<feature type="domain" description="Protein kinase" evidence="1">
    <location>
        <begin position="45"/>
        <end position="285"/>
    </location>
</feature>